<evidence type="ECO:0000259" key="2">
    <source>
        <dbReference type="Pfam" id="PF13462"/>
    </source>
</evidence>
<evidence type="ECO:0000256" key="1">
    <source>
        <dbReference type="SAM" id="Phobius"/>
    </source>
</evidence>
<feature type="transmembrane region" description="Helical" evidence="1">
    <location>
        <begin position="20"/>
        <end position="42"/>
    </location>
</feature>
<comment type="caution">
    <text evidence="3">The sequence shown here is derived from an EMBL/GenBank/DDBJ whole genome shotgun (WGS) entry which is preliminary data.</text>
</comment>
<evidence type="ECO:0000313" key="4">
    <source>
        <dbReference type="Proteomes" id="UP000229459"/>
    </source>
</evidence>
<accession>A0A2H0B8H3</accession>
<dbReference type="Pfam" id="PF13462">
    <property type="entry name" value="Thioredoxin_4"/>
    <property type="match status" value="1"/>
</dbReference>
<organism evidence="3 4">
    <name type="scientific">Candidatus Beckwithbacteria bacterium CG23_combo_of_CG06-09_8_20_14_all_34_8</name>
    <dbReference type="NCBI Taxonomy" id="1974497"/>
    <lineage>
        <taxon>Bacteria</taxon>
        <taxon>Candidatus Beckwithiibacteriota</taxon>
    </lineage>
</organism>
<proteinExistence type="predicted"/>
<dbReference type="Gene3D" id="3.40.30.10">
    <property type="entry name" value="Glutaredoxin"/>
    <property type="match status" value="1"/>
</dbReference>
<dbReference type="InterPro" id="IPR012336">
    <property type="entry name" value="Thioredoxin-like_fold"/>
</dbReference>
<evidence type="ECO:0000313" key="3">
    <source>
        <dbReference type="EMBL" id="PIP53238.1"/>
    </source>
</evidence>
<reference evidence="3 4" key="1">
    <citation type="submission" date="2017-09" db="EMBL/GenBank/DDBJ databases">
        <title>Depth-based differentiation of microbial function through sediment-hosted aquifers and enrichment of novel symbionts in the deep terrestrial subsurface.</title>
        <authorList>
            <person name="Probst A.J."/>
            <person name="Ladd B."/>
            <person name="Jarett J.K."/>
            <person name="Geller-Mcgrath D.E."/>
            <person name="Sieber C.M."/>
            <person name="Emerson J.B."/>
            <person name="Anantharaman K."/>
            <person name="Thomas B.C."/>
            <person name="Malmstrom R."/>
            <person name="Stieglmeier M."/>
            <person name="Klingl A."/>
            <person name="Woyke T."/>
            <person name="Ryan C.M."/>
            <person name="Banfield J.F."/>
        </authorList>
    </citation>
    <scope>NUCLEOTIDE SEQUENCE [LARGE SCALE GENOMIC DNA]</scope>
    <source>
        <strain evidence="3">CG23_combo_of_CG06-09_8_20_14_all_34_8</strain>
    </source>
</reference>
<keyword evidence="1" id="KW-0472">Membrane</keyword>
<dbReference type="EMBL" id="PCSR01000047">
    <property type="protein sequence ID" value="PIP53238.1"/>
    <property type="molecule type" value="Genomic_DNA"/>
</dbReference>
<dbReference type="AlphaFoldDB" id="A0A2H0B8H3"/>
<gene>
    <name evidence="3" type="ORF">COX08_02090</name>
</gene>
<dbReference type="SUPFAM" id="SSF52833">
    <property type="entry name" value="Thioredoxin-like"/>
    <property type="match status" value="1"/>
</dbReference>
<keyword evidence="1" id="KW-1133">Transmembrane helix</keyword>
<dbReference type="InterPro" id="IPR036249">
    <property type="entry name" value="Thioredoxin-like_sf"/>
</dbReference>
<protein>
    <recommendedName>
        <fullName evidence="2">Thioredoxin-like fold domain-containing protein</fullName>
    </recommendedName>
</protein>
<sequence length="248" mass="28365">MLQKLNSLKKIFIQKKTNSFGIILFISFISFVIFLISFNYSWSIDGKVNTERNQQKPIDHNLDNKIIKSLAKYNIAALSPISDTDIKNQTNGMFTIIEYGDFTCPISKQQHQILIDLVDQYSQVKLVFRNLPQKFHKYADNESLFIFCLAQNQNILAWDGVNQLFATSQADGIGRQFSQLEEIISTNDNTKACIQNIETKKELKKQIDRIEEIGINGTPSLVLIKNNQEPMILSGLYSQTEITNYLGI</sequence>
<name>A0A2H0B8H3_9BACT</name>
<feature type="domain" description="Thioredoxin-like fold" evidence="2">
    <location>
        <begin position="95"/>
        <end position="223"/>
    </location>
</feature>
<keyword evidence="1" id="KW-0812">Transmembrane</keyword>
<dbReference type="Proteomes" id="UP000229459">
    <property type="component" value="Unassembled WGS sequence"/>
</dbReference>